<keyword evidence="11" id="KW-0472">Membrane</keyword>
<evidence type="ECO:0000256" key="1">
    <source>
        <dbReference type="ARBA" id="ARBA00004294"/>
    </source>
</evidence>
<name>A0AAE0VHC7_9BIVA</name>
<keyword evidence="17" id="KW-1185">Reference proteome</keyword>
<dbReference type="GO" id="GO:0005741">
    <property type="term" value="C:mitochondrial outer membrane"/>
    <property type="evidence" value="ECO:0007669"/>
    <property type="project" value="UniProtKB-SubCell"/>
</dbReference>
<comment type="subcellular location">
    <subcellularLocation>
        <location evidence="3">Cytoplasm</location>
    </subcellularLocation>
    <subcellularLocation>
        <location evidence="2">Mitochondrion matrix</location>
    </subcellularLocation>
    <subcellularLocation>
        <location evidence="1">Mitochondrion outer membrane</location>
    </subcellularLocation>
</comment>
<evidence type="ECO:0000259" key="15">
    <source>
        <dbReference type="Pfam" id="PF16026"/>
    </source>
</evidence>
<sequence>MGNLLRIVASAVKYWKTNENSQEIALKKAKAENDELQRLLDTLELNCNQLRTRLSEMGAMQLTEGNPNITDLSDQNRPDKIAEKFSELYDNQWTDCYQVLVDPSTKSEQETVETLLSILKTAYDISLNRSQEIIRDARKALLALAGKSDEEPEKALETLIQETLHKMQSYRTKHFNAVPSAIAKEINEKLVEIIGQQGVTACNEYIEECVRICWLMCIKDPPMYIFCDKEDIFNKNHFMEYTEIGNKVSYVVWPVLYLYQNGPLMRKGVAQGRGEGKQTEHSNADAAKDWLPESDDSVEKKPQLSTGTKEMVQSNEDDHQETECYQANECHLEGMPIRVSGNTSEDISAEEHISEQQVVTKDVNATVAEGNSSTGRSNEDEDMHLVEAVDSDGQIHFHDVIRSQTESDTFVESSLQGVIEGLGKVNSLEGNAANVSEEEQSEQPEHTANGIEPIKICNNGGEEKIQQNEETQNQTEELHTLGNIVSTDKEDDRSCGDKGAEDKITGKDQAVEQWKSLNTDVSNPIGLCSIEYQGSRTPSTAEGAELQVDESRKQVDVGTDMKTLTLIEHQAGAGQHIPDNHCLIEEHGQDVIKENQEGETEMTDADEIQNVEDEECRDGDQHVENVLMGVHTPLNISLLEEHENELSNPCGGNSNNSSDSNNHGDDSTLKVEKNYIVQTGIANGGKIQEENGRKQGDAVMLIYDNEMELGKTTNKIFLLDNQTPTFDHAMDINATDSLNERCEETEVYVKEEKTLGVGDFSSLSETVGSGEKADDYNRDLAVATDEGVANPTEEPHNEKHHQEKLPEDSSIEGQGEL</sequence>
<reference evidence="16" key="1">
    <citation type="journal article" date="2021" name="Genome Biol. Evol.">
        <title>A High-Quality Reference Genome for a Parasitic Bivalve with Doubly Uniparental Inheritance (Bivalvia: Unionida).</title>
        <authorList>
            <person name="Smith C.H."/>
        </authorList>
    </citation>
    <scope>NUCLEOTIDE SEQUENCE</scope>
    <source>
        <strain evidence="16">CHS0354</strain>
    </source>
</reference>
<comment type="similarity">
    <text evidence="4">Belongs to the MIEAP family.</text>
</comment>
<evidence type="ECO:0000256" key="5">
    <source>
        <dbReference type="ARBA" id="ARBA00019863"/>
    </source>
</evidence>
<dbReference type="GO" id="GO:0035694">
    <property type="term" value="P:mitochondrial protein catabolic process"/>
    <property type="evidence" value="ECO:0007669"/>
    <property type="project" value="InterPro"/>
</dbReference>
<feature type="compositionally biased region" description="Low complexity" evidence="14">
    <location>
        <begin position="646"/>
        <end position="661"/>
    </location>
</feature>
<dbReference type="GO" id="GO:0008289">
    <property type="term" value="F:lipid binding"/>
    <property type="evidence" value="ECO:0007669"/>
    <property type="project" value="UniProtKB-KW"/>
</dbReference>
<organism evidence="16 17">
    <name type="scientific">Potamilus streckersoni</name>
    <dbReference type="NCBI Taxonomy" id="2493646"/>
    <lineage>
        <taxon>Eukaryota</taxon>
        <taxon>Metazoa</taxon>
        <taxon>Spiralia</taxon>
        <taxon>Lophotrochozoa</taxon>
        <taxon>Mollusca</taxon>
        <taxon>Bivalvia</taxon>
        <taxon>Autobranchia</taxon>
        <taxon>Heteroconchia</taxon>
        <taxon>Palaeoheterodonta</taxon>
        <taxon>Unionida</taxon>
        <taxon>Unionoidea</taxon>
        <taxon>Unionidae</taxon>
        <taxon>Ambleminae</taxon>
        <taxon>Lampsilini</taxon>
        <taxon>Potamilus</taxon>
    </lineage>
</organism>
<proteinExistence type="inferred from homology"/>
<dbReference type="PANTHER" id="PTHR21771">
    <property type="entry name" value="MITOCHONDRIA-EATING PROTEIN-RELATED"/>
    <property type="match status" value="1"/>
</dbReference>
<dbReference type="GO" id="GO:0005759">
    <property type="term" value="C:mitochondrial matrix"/>
    <property type="evidence" value="ECO:0007669"/>
    <property type="project" value="UniProtKB-SubCell"/>
</dbReference>
<evidence type="ECO:0000256" key="4">
    <source>
        <dbReference type="ARBA" id="ARBA00008233"/>
    </source>
</evidence>
<evidence type="ECO:0000256" key="13">
    <source>
        <dbReference type="SAM" id="Coils"/>
    </source>
</evidence>
<feature type="coiled-coil region" evidence="13">
    <location>
        <begin position="19"/>
        <end position="53"/>
    </location>
</feature>
<keyword evidence="8 13" id="KW-0175">Coiled coil</keyword>
<keyword evidence="7" id="KW-1000">Mitochondrion outer membrane</keyword>
<gene>
    <name evidence="16" type="ORF">CHS0354_004218</name>
</gene>
<dbReference type="Proteomes" id="UP001195483">
    <property type="component" value="Unassembled WGS sequence"/>
</dbReference>
<dbReference type="InterPro" id="IPR026169">
    <property type="entry name" value="MIEAP"/>
</dbReference>
<accession>A0AAE0VHC7</accession>
<dbReference type="EMBL" id="JAEAOA010000318">
    <property type="protein sequence ID" value="KAK3578308.1"/>
    <property type="molecule type" value="Genomic_DNA"/>
</dbReference>
<reference evidence="16" key="3">
    <citation type="submission" date="2023-05" db="EMBL/GenBank/DDBJ databases">
        <authorList>
            <person name="Smith C.H."/>
        </authorList>
    </citation>
    <scope>NUCLEOTIDE SEQUENCE</scope>
    <source>
        <strain evidence="16">CHS0354</strain>
        <tissue evidence="16">Mantle</tissue>
    </source>
</reference>
<dbReference type="InterPro" id="IPR031981">
    <property type="entry name" value="MIEAP_C"/>
</dbReference>
<dbReference type="AlphaFoldDB" id="A0AAE0VHC7"/>
<feature type="region of interest" description="Disordered" evidence="14">
    <location>
        <begin position="643"/>
        <end position="667"/>
    </location>
</feature>
<comment type="caution">
    <text evidence="16">The sequence shown here is derived from an EMBL/GenBank/DDBJ whole genome shotgun (WGS) entry which is preliminary data.</text>
</comment>
<keyword evidence="6" id="KW-0963">Cytoplasm</keyword>
<feature type="region of interest" description="Disordered" evidence="14">
    <location>
        <begin position="760"/>
        <end position="817"/>
    </location>
</feature>
<dbReference type="GO" id="GO:0035695">
    <property type="term" value="P:mitophagy by internal vacuole formation"/>
    <property type="evidence" value="ECO:0007669"/>
    <property type="project" value="TreeGrafter"/>
</dbReference>
<feature type="compositionally biased region" description="Basic and acidic residues" evidence="14">
    <location>
        <begin position="793"/>
        <end position="807"/>
    </location>
</feature>
<evidence type="ECO:0000256" key="7">
    <source>
        <dbReference type="ARBA" id="ARBA00022787"/>
    </source>
</evidence>
<evidence type="ECO:0000256" key="14">
    <source>
        <dbReference type="SAM" id="MobiDB-lite"/>
    </source>
</evidence>
<evidence type="ECO:0000256" key="12">
    <source>
        <dbReference type="ARBA" id="ARBA00032687"/>
    </source>
</evidence>
<feature type="compositionally biased region" description="Basic and acidic residues" evidence="14">
    <location>
        <begin position="274"/>
        <end position="302"/>
    </location>
</feature>
<keyword evidence="10" id="KW-0496">Mitochondrion</keyword>
<feature type="domain" description="Mitochondria-eating protein C-terminal" evidence="15">
    <location>
        <begin position="77"/>
        <end position="270"/>
    </location>
</feature>
<evidence type="ECO:0000256" key="8">
    <source>
        <dbReference type="ARBA" id="ARBA00023054"/>
    </source>
</evidence>
<evidence type="ECO:0000256" key="9">
    <source>
        <dbReference type="ARBA" id="ARBA00023121"/>
    </source>
</evidence>
<dbReference type="Pfam" id="PF16026">
    <property type="entry name" value="MIEAP"/>
    <property type="match status" value="1"/>
</dbReference>
<evidence type="ECO:0000256" key="10">
    <source>
        <dbReference type="ARBA" id="ARBA00023128"/>
    </source>
</evidence>
<evidence type="ECO:0000313" key="17">
    <source>
        <dbReference type="Proteomes" id="UP001195483"/>
    </source>
</evidence>
<reference evidence="16" key="2">
    <citation type="journal article" date="2021" name="Genome Biol. Evol.">
        <title>Developing a high-quality reference genome for a parasitic bivalve with doubly uniparental inheritance (Bivalvia: Unionida).</title>
        <authorList>
            <person name="Smith C.H."/>
        </authorList>
    </citation>
    <scope>NUCLEOTIDE SEQUENCE</scope>
    <source>
        <strain evidence="16">CHS0354</strain>
        <tissue evidence="16">Mantle</tissue>
    </source>
</reference>
<evidence type="ECO:0000313" key="16">
    <source>
        <dbReference type="EMBL" id="KAK3578308.1"/>
    </source>
</evidence>
<feature type="compositionally biased region" description="Polar residues" evidence="14">
    <location>
        <begin position="303"/>
        <end position="314"/>
    </location>
</feature>
<evidence type="ECO:0000256" key="2">
    <source>
        <dbReference type="ARBA" id="ARBA00004305"/>
    </source>
</evidence>
<evidence type="ECO:0000256" key="3">
    <source>
        <dbReference type="ARBA" id="ARBA00004496"/>
    </source>
</evidence>
<feature type="region of interest" description="Disordered" evidence="14">
    <location>
        <begin position="269"/>
        <end position="322"/>
    </location>
</feature>
<protein>
    <recommendedName>
        <fullName evidence="5">Mitochondria-eating protein</fullName>
    </recommendedName>
    <alternativeName>
        <fullName evidence="12">Spermatogenesis-associated protein 18</fullName>
    </alternativeName>
</protein>
<evidence type="ECO:0000256" key="6">
    <source>
        <dbReference type="ARBA" id="ARBA00022490"/>
    </source>
</evidence>
<evidence type="ECO:0000256" key="11">
    <source>
        <dbReference type="ARBA" id="ARBA00023136"/>
    </source>
</evidence>
<keyword evidence="9" id="KW-0446">Lipid-binding</keyword>